<feature type="region of interest" description="Disordered" evidence="1">
    <location>
        <begin position="250"/>
        <end position="298"/>
    </location>
</feature>
<dbReference type="EMBL" id="CP032707">
    <property type="protein sequence ID" value="AYG94217.1"/>
    <property type="molecule type" value="Genomic_DNA"/>
</dbReference>
<dbReference type="AlphaFoldDB" id="A0A494RD17"/>
<gene>
    <name evidence="2" type="ORF">D8I30_02710</name>
</gene>
<keyword evidence="3" id="KW-1185">Reference proteome</keyword>
<protein>
    <submittedName>
        <fullName evidence="2">Uncharacterized protein</fullName>
    </submittedName>
</protein>
<dbReference type="RefSeq" id="WP_121481374.1">
    <property type="nucleotide sequence ID" value="NZ_CP032707.1"/>
</dbReference>
<feature type="region of interest" description="Disordered" evidence="1">
    <location>
        <begin position="121"/>
        <end position="148"/>
    </location>
</feature>
<feature type="compositionally biased region" description="Acidic residues" evidence="1">
    <location>
        <begin position="138"/>
        <end position="148"/>
    </location>
</feature>
<evidence type="ECO:0000313" key="2">
    <source>
        <dbReference type="EMBL" id="AYG94217.1"/>
    </source>
</evidence>
<dbReference type="OrthoDB" id="7202578at2"/>
<proteinExistence type="predicted"/>
<feature type="compositionally biased region" description="Basic and acidic residues" evidence="1">
    <location>
        <begin position="8"/>
        <end position="28"/>
    </location>
</feature>
<accession>A0A494RD17</accession>
<feature type="region of interest" description="Disordered" evidence="1">
    <location>
        <begin position="1"/>
        <end position="78"/>
    </location>
</feature>
<evidence type="ECO:0000256" key="1">
    <source>
        <dbReference type="SAM" id="MobiDB-lite"/>
    </source>
</evidence>
<reference evidence="2 3" key="1">
    <citation type="submission" date="2018-10" db="EMBL/GenBank/DDBJ databases">
        <title>Complete genome sequence of Brevundimonas naejangsanensis BRV3.</title>
        <authorList>
            <person name="Berrios L."/>
            <person name="Ely B."/>
        </authorList>
    </citation>
    <scope>NUCLEOTIDE SEQUENCE [LARGE SCALE GENOMIC DNA]</scope>
    <source>
        <strain evidence="2 3">BRV3</strain>
    </source>
</reference>
<organism evidence="2 3">
    <name type="scientific">Brevundimonas naejangsanensis</name>
    <dbReference type="NCBI Taxonomy" id="588932"/>
    <lineage>
        <taxon>Bacteria</taxon>
        <taxon>Pseudomonadati</taxon>
        <taxon>Pseudomonadota</taxon>
        <taxon>Alphaproteobacteria</taxon>
        <taxon>Caulobacterales</taxon>
        <taxon>Caulobacteraceae</taxon>
        <taxon>Brevundimonas</taxon>
    </lineage>
</organism>
<dbReference type="Proteomes" id="UP000276984">
    <property type="component" value="Chromosome"/>
</dbReference>
<name>A0A494RD17_9CAUL</name>
<feature type="compositionally biased region" description="Basic and acidic residues" evidence="1">
    <location>
        <begin position="49"/>
        <end position="78"/>
    </location>
</feature>
<evidence type="ECO:0000313" key="3">
    <source>
        <dbReference type="Proteomes" id="UP000276984"/>
    </source>
</evidence>
<sequence length="298" mass="32276">MDDQASGGREKDWSEKDWPEKDWHEEAPRIIASGRWEQDEYGDTTYIPDHVRPSTAERAETADAPRGHDCEDPAPRDGYRVRSEATWAAARRDYLAGDTAEAVCDRYGLKLGTLRSRAAREGWRRCDAEDSSSWPDPWPDDDDPVEDAAADAPDLAAMAAQALMRLNRAVRRGRAAEAASWLRTWRALSEAQALDPAPAPPAEAPAAPDPFEALEADLNEIAALAREAVALDADDLAGRRAIEARIKALQARIDPDGTAAEGAISDDSDELDSVFSALPSPSRGEGQGMGVEPPPGPD</sequence>